<dbReference type="GeneID" id="18126363"/>
<dbReference type="PANTHER" id="PTHR33240:SF8">
    <property type="entry name" value="OS03G0439900 PROTEIN"/>
    <property type="match status" value="1"/>
</dbReference>
<organism evidence="1">
    <name type="scientific">Salvia miltiorrhiza</name>
    <name type="common">Chinese sage</name>
    <dbReference type="NCBI Taxonomy" id="226208"/>
    <lineage>
        <taxon>Eukaryota</taxon>
        <taxon>Viridiplantae</taxon>
        <taxon>Streptophyta</taxon>
        <taxon>Embryophyta</taxon>
        <taxon>Tracheophyta</taxon>
        <taxon>Spermatophyta</taxon>
        <taxon>Magnoliopsida</taxon>
        <taxon>eudicotyledons</taxon>
        <taxon>Gunneridae</taxon>
        <taxon>Pentapetalae</taxon>
        <taxon>asterids</taxon>
        <taxon>lamiids</taxon>
        <taxon>Lamiales</taxon>
        <taxon>Lamiaceae</taxon>
        <taxon>Nepetoideae</taxon>
        <taxon>Mentheae</taxon>
        <taxon>Salviinae</taxon>
        <taxon>Salvia</taxon>
        <taxon>Salvia incertae sedis</taxon>
    </lineage>
</organism>
<accession>V9P5C5</accession>
<dbReference type="RefSeq" id="YP_008992355.1">
    <property type="nucleotide sequence ID" value="NC_023209.1"/>
</dbReference>
<sequence length="119" mass="13615">MISVQPMHDTRIQPIGQQALGTIRLRLMIEDMMTYVTFHVIDAITSTNVILGRPWLHEHKVVPSTWHQCFKYKTPEGETNMIFPSSFSFLLRVGLRASERNASYSTLSFTFSLVPSDVL</sequence>
<reference evidence="1" key="1">
    <citation type="submission" date="2013-05" db="EMBL/GenBank/DDBJ databases">
        <title>The Mitochondrial Genome of the medicinal plant Salvia miltiorrhiza.</title>
        <authorList>
            <person name="Qian J."/>
        </authorList>
    </citation>
    <scope>NUCLEOTIDE SEQUENCE</scope>
</reference>
<protein>
    <submittedName>
        <fullName evidence="1">Uncharacterized protein</fullName>
    </submittedName>
</protein>
<dbReference type="OrthoDB" id="914272at2759"/>
<dbReference type="EMBL" id="KF177345">
    <property type="protein sequence ID" value="AGU16618.1"/>
    <property type="molecule type" value="Genomic_DNA"/>
</dbReference>
<keyword evidence="1" id="KW-0496">Mitochondrion</keyword>
<geneLocation type="mitochondrion" evidence="1"/>
<name>V9P5C5_SALMI</name>
<dbReference type="KEGG" id="smil:18126363"/>
<dbReference type="PANTHER" id="PTHR33240">
    <property type="entry name" value="OS08G0508500 PROTEIN"/>
    <property type="match status" value="1"/>
</dbReference>
<evidence type="ECO:0000313" key="1">
    <source>
        <dbReference type="EMBL" id="AGU16618.1"/>
    </source>
</evidence>
<dbReference type="AlphaFoldDB" id="V9P5C5"/>
<proteinExistence type="predicted"/>
<gene>
    <name evidence="1" type="primary">orf119c</name>
    <name evidence="1" type="ORF">Salmi_Mp090</name>
</gene>